<dbReference type="HOGENOM" id="CLU_269920_0_0_1"/>
<dbReference type="Gene3D" id="1.10.510.10">
    <property type="entry name" value="Transferase(Phosphotransferase) domain 1"/>
    <property type="match status" value="1"/>
</dbReference>
<dbReference type="InterPro" id="IPR036770">
    <property type="entry name" value="Ankyrin_rpt-contain_sf"/>
</dbReference>
<sequence>MPDLESYDAILQSLSDEDNYYYNITNSNTNTNSDSTFLEYEQLDLNSLNLSTSSYSLIDPLDAAITATRNGAAPELSTLSDFTTILSQTGIHGPRLLKAGNLALRGTKIGSGSQFTVFRDPMFEKEVVKRLNVPLSAKPERFAASTDYRQRLRTVVLEVLSLCNPMMRAHPNIVSLLAWGYDFPYADMPVPVLFVEAALMPLSDFLKNGMEGGNGAKYQLALDVANGLEALHHLRIVHGDVKPDNVLVFPGPSDKVPFRAKLSDFGVCIDLEAEPSRFSLSDYLGTPAWLAPEVVKKDLDRFCAFQADLMFKFDAYSFGMVLLSVFVAEGEPLVLHTAAGTFPEQVSKLLDGKNLPSDIRMDLRKAIQQLLREDPRERPEISPNLLKTDSPKYASWLSSVQTNHTETHVGIIDPIYNKGPLFWYRLDDTVRAELEEQYATSKQDDGPMIPGDVLFGMAQTITGAKPSYLDRMLAWLTDAARSGYSPARAVYAPIMRAHGQKPEFEKKILDEWMLQAVAEGYMFAQPVDIKPDDLNRAKDKFRSNGGFCSDPFLGKRAVLEAAKDPDKAFEWQKENGRIVDRKGNTILHAAASLGKLETVQTLLETEIPVDVENENGETPLYKAFQAGHPEVINYLLDHGASALCGSRQEKATPLHWLFMIPDESALQIAQRMVEAGADVNATLHPVVKPNSGGYPEKIQILHYPFELPHGTALHWACLFRNIPAMDALLSLGANINATYHGLDASTTPLALTAYFGEPSIARYLISKGADGTGIDSMKRNTLHNITKYFPDRHGYLPHHWHYWIRHGSWEDHLTQLTELVHVLIGAGANLNTKDKSYPPLTPIAAAADPGVWDGGMICALLDAGADLKESILSAGDTGTSTDQLSMVKRANLSVLHSWVSIIGPRLDYPCAYLSTLQKISNAMPTIDIPNSYAQEMPLHFLATIYHPEDEFEAACEIFLAHNPPANINCRTRRGATPLSIALQTQHDPGRRGLFLLRRGASPLLTDSQGRDIFFFLANNTALPDSTTHDLIRQFLLQINPKDAPQAYNQHYLQNPGSTQTLFAAAERGKPRTLSFLLDLGLAARINEPNTNKSPPQTALDHALKAKGYSELAHARALELYKPGPAREHAIVANLVYDEAQGPPARAAEAHRCFPEVVEILRGAGAKQMGELNSGLVGTCAIFEDFCGMRLTNRYRYGLTHGSQSDWECVELGG</sequence>
<dbReference type="InterPro" id="IPR008271">
    <property type="entry name" value="Ser/Thr_kinase_AS"/>
</dbReference>
<feature type="repeat" description="ANK" evidence="3">
    <location>
        <begin position="615"/>
        <end position="641"/>
    </location>
</feature>
<dbReference type="InterPro" id="IPR002110">
    <property type="entry name" value="Ankyrin_rpt"/>
</dbReference>
<evidence type="ECO:0000256" key="3">
    <source>
        <dbReference type="PROSITE-ProRule" id="PRU00023"/>
    </source>
</evidence>
<keyword evidence="2 3" id="KW-0040">ANK repeat</keyword>
<feature type="domain" description="Protein kinase" evidence="4">
    <location>
        <begin position="103"/>
        <end position="397"/>
    </location>
</feature>
<evidence type="ECO:0000256" key="1">
    <source>
        <dbReference type="ARBA" id="ARBA00022737"/>
    </source>
</evidence>
<dbReference type="PANTHER" id="PTHR24198">
    <property type="entry name" value="ANKYRIN REPEAT AND PROTEIN KINASE DOMAIN-CONTAINING PROTEIN"/>
    <property type="match status" value="1"/>
</dbReference>
<dbReference type="STRING" id="344612.A1CMJ3"/>
<dbReference type="eggNOG" id="KOG4177">
    <property type="taxonomic scope" value="Eukaryota"/>
</dbReference>
<dbReference type="Gene3D" id="1.25.40.20">
    <property type="entry name" value="Ankyrin repeat-containing domain"/>
    <property type="match status" value="2"/>
</dbReference>
<keyword evidence="6" id="KW-1185">Reference proteome</keyword>
<dbReference type="AlphaFoldDB" id="A1CMJ3"/>
<dbReference type="OrthoDB" id="626167at2759"/>
<evidence type="ECO:0000313" key="6">
    <source>
        <dbReference type="Proteomes" id="UP000006701"/>
    </source>
</evidence>
<dbReference type="VEuPathDB" id="FungiDB:ACLA_097180"/>
<dbReference type="SMART" id="SM00248">
    <property type="entry name" value="ANK"/>
    <property type="match status" value="6"/>
</dbReference>
<feature type="repeat" description="ANK" evidence="3">
    <location>
        <begin position="744"/>
        <end position="776"/>
    </location>
</feature>
<dbReference type="GeneID" id="4702273"/>
<dbReference type="Pfam" id="PF12796">
    <property type="entry name" value="Ank_2"/>
    <property type="match status" value="1"/>
</dbReference>
<keyword evidence="1" id="KW-0677">Repeat</keyword>
<dbReference type="GO" id="GO:0005524">
    <property type="term" value="F:ATP binding"/>
    <property type="evidence" value="ECO:0007669"/>
    <property type="project" value="InterPro"/>
</dbReference>
<dbReference type="InterPro" id="IPR011009">
    <property type="entry name" value="Kinase-like_dom_sf"/>
</dbReference>
<dbReference type="PROSITE" id="PS50297">
    <property type="entry name" value="ANK_REP_REGION"/>
    <property type="match status" value="2"/>
</dbReference>
<dbReference type="SUPFAM" id="SSF48403">
    <property type="entry name" value="Ankyrin repeat"/>
    <property type="match status" value="2"/>
</dbReference>
<dbReference type="Proteomes" id="UP000006701">
    <property type="component" value="Unassembled WGS sequence"/>
</dbReference>
<name>A1CMJ3_ASPCL</name>
<evidence type="ECO:0000256" key="2">
    <source>
        <dbReference type="ARBA" id="ARBA00023043"/>
    </source>
</evidence>
<dbReference type="GO" id="GO:0004672">
    <property type="term" value="F:protein kinase activity"/>
    <property type="evidence" value="ECO:0007669"/>
    <property type="project" value="InterPro"/>
</dbReference>
<dbReference type="InterPro" id="IPR000719">
    <property type="entry name" value="Prot_kinase_dom"/>
</dbReference>
<dbReference type="PROSITE" id="PS50088">
    <property type="entry name" value="ANK_REPEAT"/>
    <property type="match status" value="4"/>
</dbReference>
<reference evidence="5 6" key="1">
    <citation type="journal article" date="2008" name="PLoS Genet.">
        <title>Genomic islands in the pathogenic filamentous fungus Aspergillus fumigatus.</title>
        <authorList>
            <person name="Fedorova N.D."/>
            <person name="Khaldi N."/>
            <person name="Joardar V.S."/>
            <person name="Maiti R."/>
            <person name="Amedeo P."/>
            <person name="Anderson M.J."/>
            <person name="Crabtree J."/>
            <person name="Silva J.C."/>
            <person name="Badger J.H."/>
            <person name="Albarraq A."/>
            <person name="Angiuoli S."/>
            <person name="Bussey H."/>
            <person name="Bowyer P."/>
            <person name="Cotty P.J."/>
            <person name="Dyer P.S."/>
            <person name="Egan A."/>
            <person name="Galens K."/>
            <person name="Fraser-Liggett C.M."/>
            <person name="Haas B.J."/>
            <person name="Inman J.M."/>
            <person name="Kent R."/>
            <person name="Lemieux S."/>
            <person name="Malavazi I."/>
            <person name="Orvis J."/>
            <person name="Roemer T."/>
            <person name="Ronning C.M."/>
            <person name="Sundaram J.P."/>
            <person name="Sutton G."/>
            <person name="Turner G."/>
            <person name="Venter J.C."/>
            <person name="White O.R."/>
            <person name="Whitty B.R."/>
            <person name="Youngman P."/>
            <person name="Wolfe K.H."/>
            <person name="Goldman G.H."/>
            <person name="Wortman J.R."/>
            <person name="Jiang B."/>
            <person name="Denning D.W."/>
            <person name="Nierman W.C."/>
        </authorList>
    </citation>
    <scope>NUCLEOTIDE SEQUENCE [LARGE SCALE GENOMIC DNA]</scope>
    <source>
        <strain evidence="6">ATCC 1007 / CBS 513.65 / DSM 816 / NCTC 3887 / NRRL 1</strain>
    </source>
</reference>
<dbReference type="PANTHER" id="PTHR24198:SF165">
    <property type="entry name" value="ANKYRIN REPEAT-CONTAINING PROTEIN-RELATED"/>
    <property type="match status" value="1"/>
</dbReference>
<organism evidence="5 6">
    <name type="scientific">Aspergillus clavatus (strain ATCC 1007 / CBS 513.65 / DSM 816 / NCTC 3887 / NRRL 1 / QM 1276 / 107)</name>
    <dbReference type="NCBI Taxonomy" id="344612"/>
    <lineage>
        <taxon>Eukaryota</taxon>
        <taxon>Fungi</taxon>
        <taxon>Dikarya</taxon>
        <taxon>Ascomycota</taxon>
        <taxon>Pezizomycotina</taxon>
        <taxon>Eurotiomycetes</taxon>
        <taxon>Eurotiomycetidae</taxon>
        <taxon>Eurotiales</taxon>
        <taxon>Aspergillaceae</taxon>
        <taxon>Aspergillus</taxon>
        <taxon>Aspergillus subgen. Fumigati</taxon>
    </lineage>
</organism>
<dbReference type="Pfam" id="PF00069">
    <property type="entry name" value="Pkinase"/>
    <property type="match status" value="1"/>
</dbReference>
<protein>
    <submittedName>
        <fullName evidence="5">Ankyrin repeat protein</fullName>
    </submittedName>
</protein>
<dbReference type="PROSITE" id="PS00108">
    <property type="entry name" value="PROTEIN_KINASE_ST"/>
    <property type="match status" value="1"/>
</dbReference>
<feature type="repeat" description="ANK" evidence="3">
    <location>
        <begin position="582"/>
        <end position="614"/>
    </location>
</feature>
<gene>
    <name evidence="5" type="ORF">ACLA_097180</name>
</gene>
<dbReference type="KEGG" id="act:ACLA_097180"/>
<dbReference type="EMBL" id="DS027058">
    <property type="protein sequence ID" value="EAW08780.1"/>
    <property type="molecule type" value="Genomic_DNA"/>
</dbReference>
<evidence type="ECO:0000313" key="5">
    <source>
        <dbReference type="EMBL" id="EAW08780.1"/>
    </source>
</evidence>
<dbReference type="eggNOG" id="KOG1187">
    <property type="taxonomic scope" value="Eukaryota"/>
</dbReference>
<dbReference type="RefSeq" id="XP_001270206.1">
    <property type="nucleotide sequence ID" value="XM_001270205.1"/>
</dbReference>
<dbReference type="SMART" id="SM00220">
    <property type="entry name" value="S_TKc"/>
    <property type="match status" value="1"/>
</dbReference>
<accession>A1CMJ3</accession>
<dbReference type="OMA" id="WHYWIRH"/>
<dbReference type="SUPFAM" id="SSF56112">
    <property type="entry name" value="Protein kinase-like (PK-like)"/>
    <property type="match status" value="1"/>
</dbReference>
<dbReference type="Pfam" id="PF13606">
    <property type="entry name" value="Ank_3"/>
    <property type="match status" value="1"/>
</dbReference>
<dbReference type="PROSITE" id="PS50011">
    <property type="entry name" value="PROTEIN_KINASE_DOM"/>
    <property type="match status" value="1"/>
</dbReference>
<proteinExistence type="predicted"/>
<feature type="repeat" description="ANK" evidence="3">
    <location>
        <begin position="708"/>
        <end position="740"/>
    </location>
</feature>
<evidence type="ECO:0000259" key="4">
    <source>
        <dbReference type="PROSITE" id="PS50011"/>
    </source>
</evidence>